<reference evidence="14" key="1">
    <citation type="journal article" date="2019" name="Int. J. Syst. Evol. Microbiol.">
        <title>The Global Catalogue of Microorganisms (GCM) 10K type strain sequencing project: providing services to taxonomists for standard genome sequencing and annotation.</title>
        <authorList>
            <consortium name="The Broad Institute Genomics Platform"/>
            <consortium name="The Broad Institute Genome Sequencing Center for Infectious Disease"/>
            <person name="Wu L."/>
            <person name="Ma J."/>
        </authorList>
    </citation>
    <scope>NUCLEOTIDE SEQUENCE [LARGE SCALE GENOMIC DNA]</scope>
    <source>
        <strain evidence="14">JCM 11483</strain>
    </source>
</reference>
<dbReference type="PROSITE" id="PS00337">
    <property type="entry name" value="BETA_LACTAMASE_D"/>
    <property type="match status" value="1"/>
</dbReference>
<dbReference type="InterPro" id="IPR002137">
    <property type="entry name" value="Beta-lactam_class-D_AS"/>
</dbReference>
<dbReference type="InterPro" id="IPR036138">
    <property type="entry name" value="PBP_dimer_sf"/>
</dbReference>
<keyword evidence="5" id="KW-0732">Signal</keyword>
<dbReference type="PANTHER" id="PTHR30627">
    <property type="entry name" value="PEPTIDOGLYCAN D,D-TRANSPEPTIDASE"/>
    <property type="match status" value="1"/>
</dbReference>
<dbReference type="InterPro" id="IPR005311">
    <property type="entry name" value="PBP_dimer"/>
</dbReference>
<feature type="compositionally biased region" description="Polar residues" evidence="10">
    <location>
        <begin position="302"/>
        <end position="314"/>
    </location>
</feature>
<comment type="similarity">
    <text evidence="3 9">Belongs to the class-D beta-lactamase family.</text>
</comment>
<evidence type="ECO:0000256" key="5">
    <source>
        <dbReference type="ARBA" id="ARBA00022729"/>
    </source>
</evidence>
<dbReference type="SUPFAM" id="SSF56601">
    <property type="entry name" value="beta-lactamase/transpeptidase-like"/>
    <property type="match status" value="1"/>
</dbReference>
<feature type="compositionally biased region" description="Acidic residues" evidence="10">
    <location>
        <begin position="551"/>
        <end position="582"/>
    </location>
</feature>
<evidence type="ECO:0000256" key="1">
    <source>
        <dbReference type="ARBA" id="ARBA00004370"/>
    </source>
</evidence>
<comment type="subcellular location">
    <subcellularLocation>
        <location evidence="1">Membrane</location>
    </subcellularLocation>
</comment>
<dbReference type="InterPro" id="IPR001460">
    <property type="entry name" value="PCN-bd_Tpept"/>
</dbReference>
<dbReference type="Gene3D" id="3.30.1390.30">
    <property type="entry name" value="Penicillin-binding protein 2a, domain 3"/>
    <property type="match status" value="1"/>
</dbReference>
<evidence type="ECO:0000259" key="11">
    <source>
        <dbReference type="Pfam" id="PF00905"/>
    </source>
</evidence>
<dbReference type="Gene3D" id="3.40.710.10">
    <property type="entry name" value="DD-peptidase/beta-lactamase superfamily"/>
    <property type="match status" value="1"/>
</dbReference>
<keyword evidence="6 9" id="KW-0378">Hydrolase</keyword>
<accession>A0ABP6REQ7</accession>
<comment type="similarity">
    <text evidence="2">Belongs to the transpeptidase family.</text>
</comment>
<dbReference type="RefSeq" id="WP_344721279.1">
    <property type="nucleotide sequence ID" value="NZ_BAAAYG010000009.1"/>
</dbReference>
<evidence type="ECO:0000256" key="8">
    <source>
        <dbReference type="ARBA" id="ARBA00023251"/>
    </source>
</evidence>
<dbReference type="PANTHER" id="PTHR30627:SF24">
    <property type="entry name" value="PENICILLIN-BINDING PROTEIN 4B"/>
    <property type="match status" value="1"/>
</dbReference>
<comment type="caution">
    <text evidence="13">The sequence shown here is derived from an EMBL/GenBank/DDBJ whole genome shotgun (WGS) entry which is preliminary data.</text>
</comment>
<organism evidence="13 14">
    <name type="scientific">Nesterenkonia halobia</name>
    <dbReference type="NCBI Taxonomy" id="37922"/>
    <lineage>
        <taxon>Bacteria</taxon>
        <taxon>Bacillati</taxon>
        <taxon>Actinomycetota</taxon>
        <taxon>Actinomycetes</taxon>
        <taxon>Micrococcales</taxon>
        <taxon>Micrococcaceae</taxon>
        <taxon>Nesterenkonia</taxon>
    </lineage>
</organism>
<dbReference type="SUPFAM" id="SSF56519">
    <property type="entry name" value="Penicillin binding protein dimerisation domain"/>
    <property type="match status" value="1"/>
</dbReference>
<evidence type="ECO:0000256" key="3">
    <source>
        <dbReference type="ARBA" id="ARBA00007898"/>
    </source>
</evidence>
<evidence type="ECO:0000256" key="9">
    <source>
        <dbReference type="RuleBase" id="RU361140"/>
    </source>
</evidence>
<evidence type="ECO:0000256" key="2">
    <source>
        <dbReference type="ARBA" id="ARBA00007171"/>
    </source>
</evidence>
<evidence type="ECO:0000256" key="4">
    <source>
        <dbReference type="ARBA" id="ARBA00012865"/>
    </source>
</evidence>
<dbReference type="EMBL" id="BAAAYG010000009">
    <property type="protein sequence ID" value="GAA3286708.1"/>
    <property type="molecule type" value="Genomic_DNA"/>
</dbReference>
<feature type="region of interest" description="Disordered" evidence="10">
    <location>
        <begin position="547"/>
        <end position="593"/>
    </location>
</feature>
<dbReference type="Pfam" id="PF00905">
    <property type="entry name" value="Transpeptidase"/>
    <property type="match status" value="1"/>
</dbReference>
<name>A0ABP6REQ7_9MICC</name>
<keyword evidence="7" id="KW-0472">Membrane</keyword>
<evidence type="ECO:0000259" key="12">
    <source>
        <dbReference type="Pfam" id="PF03717"/>
    </source>
</evidence>
<evidence type="ECO:0000256" key="7">
    <source>
        <dbReference type="ARBA" id="ARBA00023136"/>
    </source>
</evidence>
<feature type="region of interest" description="Disordered" evidence="10">
    <location>
        <begin position="297"/>
        <end position="319"/>
    </location>
</feature>
<feature type="domain" description="Penicillin-binding protein transpeptidase" evidence="11">
    <location>
        <begin position="371"/>
        <end position="670"/>
    </location>
</feature>
<evidence type="ECO:0000313" key="13">
    <source>
        <dbReference type="EMBL" id="GAA3286708.1"/>
    </source>
</evidence>
<dbReference type="InterPro" id="IPR012338">
    <property type="entry name" value="Beta-lactam/transpept-like"/>
</dbReference>
<keyword evidence="8 9" id="KW-0046">Antibiotic resistance</keyword>
<proteinExistence type="inferred from homology"/>
<dbReference type="Gene3D" id="3.90.1310.10">
    <property type="entry name" value="Penicillin-binding protein 2a (Domain 2)"/>
    <property type="match status" value="1"/>
</dbReference>
<keyword evidence="14" id="KW-1185">Reference proteome</keyword>
<protein>
    <recommendedName>
        <fullName evidence="4 9">Beta-lactamase</fullName>
        <ecNumber evidence="4 9">3.5.2.6</ecNumber>
    </recommendedName>
</protein>
<feature type="domain" description="Penicillin-binding protein dimerisation" evidence="12">
    <location>
        <begin position="169"/>
        <end position="329"/>
    </location>
</feature>
<comment type="catalytic activity">
    <reaction evidence="9">
        <text>a beta-lactam + H2O = a substituted beta-amino acid</text>
        <dbReference type="Rhea" id="RHEA:20401"/>
        <dbReference type="ChEBI" id="CHEBI:15377"/>
        <dbReference type="ChEBI" id="CHEBI:35627"/>
        <dbReference type="ChEBI" id="CHEBI:140347"/>
        <dbReference type="EC" id="3.5.2.6"/>
    </reaction>
</comment>
<evidence type="ECO:0000256" key="6">
    <source>
        <dbReference type="ARBA" id="ARBA00022801"/>
    </source>
</evidence>
<sequence>MITVTSPASRARRPARLGVAVLTVGTLALLTGCDDSPDAPQAPAETLAEALTTGDFSEVPVDGAAAGDLEAAVANLHEPFGEIDPEITVGEIALDVPEEDSPQAPTATVPLHHAWDLSELGAPDETWEYDTEAEFTYSREAEEWRLEADVEDVLADYDGAEAVGISTVSGDRGRIMDRHGKAIVRDREIIRVGLDKTRLTDDDSPASEKRQRQAARQLAELVDIDAESYADKVVGYGDEAFVEAVPLRADSDRVTAEELESIPGAVGREDTMPLAESSDFAPLLLGRVGDVTAEDLEEDETLQTGDTIGQSGMQGTYDDVLRGEGGLRIHVGGQTQHTVEASAGDDVDTSLEPRLQQLAQDTIAEQDSAAALVAIKPSSGEVLAAASHTPESSWVPTATQATYAPGSSFKIVSSLTMLRDGIEPDSTVQCPMSTTVHGQAFNNHEGFSPEYLGDVTFQEAVATSCNTVFVDRWDDTTSPELQQAAADLGLSNELQDIGMPADFGSVPEDSERNELGANLFGQGVVETSALGMATVVSSVAAGETVHPWLVDPEDQQDAEEGSDEDSEEGSEGDSDESSENSEESGLTSQEAEDLRTLLSDTVDYGTLETMEEIPGAPVLAKTGTAQAGSDEDMYAHTWVVAVQDDLAVAIFVEEGEYGSSTNGPLLHDFLTGAPDILE</sequence>
<gene>
    <name evidence="13" type="ORF">GCM10020260_21950</name>
</gene>
<dbReference type="EC" id="3.5.2.6" evidence="4 9"/>
<dbReference type="InterPro" id="IPR050515">
    <property type="entry name" value="Beta-lactam/transpept"/>
</dbReference>
<dbReference type="Pfam" id="PF03717">
    <property type="entry name" value="PBP_dimer"/>
    <property type="match status" value="1"/>
</dbReference>
<dbReference type="Proteomes" id="UP001501736">
    <property type="component" value="Unassembled WGS sequence"/>
</dbReference>
<evidence type="ECO:0000313" key="14">
    <source>
        <dbReference type="Proteomes" id="UP001501736"/>
    </source>
</evidence>
<evidence type="ECO:0000256" key="10">
    <source>
        <dbReference type="SAM" id="MobiDB-lite"/>
    </source>
</evidence>